<sequence length="431" mass="47723">MILIDDIKYACMECVRGHRSSSCKHHERPLLQVRSKGRPGVYANGNPNHRVAIFAEEIAKSDKPSTNGTKRCKSEPIIVLKASSKQVIDCSSGVIIGPYDETKTKPSTVEKRTPSPPIISDESFINTSACCTPKISKGKSCGCCNNKRKAVNKSKILQNYIKNKLNQKINNNETLVFMNKSHTTNNEQKEDHQLYGMVPVPSCSIPGTCCCDDACSCQGCVVHGNSKYQIPLPTSKQQVTDTTNPFENEEKFIFNSMPQTDKSDLFFNTVSTSSNVPPADSSSECSCPPNACDCTNCETHGILNGFRLDDYFKDQSKLMNVLDFNFSELLGTIPEQPIPTEFMQPPSENTLLTSLSSENSFIPNQTKELSTQPPILPLDAQNVCNELDQLEPLVPSLQPCDKKATKWVNNRDTLEDVSDNRVKSCCSKKTK</sequence>
<dbReference type="AlphaFoldDB" id="A0AB34PLN8"/>
<keyword evidence="7" id="KW-0539">Nucleus</keyword>
<dbReference type="FunFam" id="3.90.430.10:FF:000001">
    <property type="entry name" value="Copper fist DNA-binding protein"/>
    <property type="match status" value="1"/>
</dbReference>
<evidence type="ECO:0000256" key="5">
    <source>
        <dbReference type="ARBA" id="ARBA00023015"/>
    </source>
</evidence>
<proteinExistence type="predicted"/>
<dbReference type="InterPro" id="IPR036395">
    <property type="entry name" value="Cu_fist_DNA-bd_dom_sf"/>
</dbReference>
<keyword evidence="2" id="KW-0479">Metal-binding</keyword>
<dbReference type="Pfam" id="PF00649">
    <property type="entry name" value="Copper-fist"/>
    <property type="match status" value="1"/>
</dbReference>
<evidence type="ECO:0000256" key="4">
    <source>
        <dbReference type="ARBA" id="ARBA00023008"/>
    </source>
</evidence>
<comment type="caution">
    <text evidence="9">The sequence shown here is derived from an EMBL/GenBank/DDBJ whole genome shotgun (WGS) entry which is preliminary data.</text>
</comment>
<dbReference type="GO" id="GO:0006878">
    <property type="term" value="P:intracellular copper ion homeostasis"/>
    <property type="evidence" value="ECO:0007669"/>
    <property type="project" value="TreeGrafter"/>
</dbReference>
<dbReference type="GO" id="GO:0000978">
    <property type="term" value="F:RNA polymerase II cis-regulatory region sequence-specific DNA binding"/>
    <property type="evidence" value="ECO:0007669"/>
    <property type="project" value="TreeGrafter"/>
</dbReference>
<gene>
    <name evidence="9" type="ORF">MG3_05043</name>
</gene>
<dbReference type="Proteomes" id="UP000030161">
    <property type="component" value="Unassembled WGS sequence"/>
</dbReference>
<dbReference type="GO" id="GO:0045944">
    <property type="term" value="P:positive regulation of transcription by RNA polymerase II"/>
    <property type="evidence" value="ECO:0007669"/>
    <property type="project" value="TreeGrafter"/>
</dbReference>
<keyword evidence="6" id="KW-0804">Transcription</keyword>
<dbReference type="SUPFAM" id="SSF57879">
    <property type="entry name" value="Zinc domain conserved in yeast copper-regulated transcription factors"/>
    <property type="match status" value="1"/>
</dbReference>
<dbReference type="PANTHER" id="PTHR28088:SF5">
    <property type="entry name" value="TRANSCRIPTIONAL ACTIVATOR HAA1-RELATED"/>
    <property type="match status" value="1"/>
</dbReference>
<evidence type="ECO:0000256" key="7">
    <source>
        <dbReference type="ARBA" id="ARBA00023242"/>
    </source>
</evidence>
<dbReference type="GO" id="GO:0006879">
    <property type="term" value="P:intracellular iron ion homeostasis"/>
    <property type="evidence" value="ECO:0007669"/>
    <property type="project" value="TreeGrafter"/>
</dbReference>
<dbReference type="GO" id="GO:0005634">
    <property type="term" value="C:nucleus"/>
    <property type="evidence" value="ECO:0007669"/>
    <property type="project" value="UniProtKB-SubCell"/>
</dbReference>
<evidence type="ECO:0000313" key="9">
    <source>
        <dbReference type="EMBL" id="KGR05474.1"/>
    </source>
</evidence>
<dbReference type="EMBL" id="AJIX01000039">
    <property type="protein sequence ID" value="KGR05474.1"/>
    <property type="molecule type" value="Genomic_DNA"/>
</dbReference>
<dbReference type="PANTHER" id="PTHR28088">
    <property type="entry name" value="TRANSCRIPTIONAL ACTIVATOR HAA1-RELATED"/>
    <property type="match status" value="1"/>
</dbReference>
<dbReference type="InterPro" id="IPR001083">
    <property type="entry name" value="Cu_fist_DNA-bd_dom"/>
</dbReference>
<dbReference type="Gene3D" id="3.90.430.10">
    <property type="entry name" value="Copper fist DNA-binding domain"/>
    <property type="match status" value="1"/>
</dbReference>
<name>A0AB34PLN8_CANAX</name>
<dbReference type="PRINTS" id="PR00617">
    <property type="entry name" value="COPPERFIST"/>
</dbReference>
<comment type="subcellular location">
    <subcellularLocation>
        <location evidence="1">Nucleus</location>
    </subcellularLocation>
</comment>
<evidence type="ECO:0000256" key="6">
    <source>
        <dbReference type="ARBA" id="ARBA00023163"/>
    </source>
</evidence>
<keyword evidence="4" id="KW-0186">Copper</keyword>
<dbReference type="GO" id="GO:0000981">
    <property type="term" value="F:DNA-binding transcription factor activity, RNA polymerase II-specific"/>
    <property type="evidence" value="ECO:0007669"/>
    <property type="project" value="TreeGrafter"/>
</dbReference>
<dbReference type="InterPro" id="IPR051763">
    <property type="entry name" value="Copper_Homeo_Regul"/>
</dbReference>
<dbReference type="SMART" id="SM01090">
    <property type="entry name" value="Copper-fist"/>
    <property type="match status" value="1"/>
</dbReference>
<accession>A0AB34PLN8</accession>
<reference evidence="9 10" key="1">
    <citation type="submission" date="2013-12" db="EMBL/GenBank/DDBJ databases">
        <title>The Genome Sequence of Candida albicans P78048.</title>
        <authorList>
            <consortium name="The Broad Institute Genome Sequencing Platform"/>
            <consortium name="The Broad Institute Genome Sequencing Center for Infectious Disease"/>
            <person name="Cuomo C."/>
            <person name="Bennett R."/>
            <person name="Hirakawa M."/>
            <person name="Noverr M."/>
            <person name="Mitchell A."/>
            <person name="Young S.K."/>
            <person name="Zeng Q."/>
            <person name="Gargeya S."/>
            <person name="Fitzgerald M."/>
            <person name="Abouelleil A."/>
            <person name="Alvarado L."/>
            <person name="Berlin A.M."/>
            <person name="Chapman S.B."/>
            <person name="Dewar J."/>
            <person name="Goldberg J."/>
            <person name="Griggs A."/>
            <person name="Gujja S."/>
            <person name="Hansen M."/>
            <person name="Howarth C."/>
            <person name="Imamovic A."/>
            <person name="Larimer J."/>
            <person name="McCowan C."/>
            <person name="Murphy C."/>
            <person name="Pearson M."/>
            <person name="Priest M."/>
            <person name="Roberts A."/>
            <person name="Saif S."/>
            <person name="Shea T."/>
            <person name="Sykes S."/>
            <person name="Wortman J."/>
            <person name="Nusbaum C."/>
            <person name="Birren B."/>
        </authorList>
    </citation>
    <scope>NUCLEOTIDE SEQUENCE [LARGE SCALE GENOMIC DNA]</scope>
    <source>
        <strain evidence="9 10">P78048</strain>
    </source>
</reference>
<dbReference type="GO" id="GO:0005507">
    <property type="term" value="F:copper ion binding"/>
    <property type="evidence" value="ECO:0007669"/>
    <property type="project" value="InterPro"/>
</dbReference>
<evidence type="ECO:0000256" key="3">
    <source>
        <dbReference type="ARBA" id="ARBA00022833"/>
    </source>
</evidence>
<evidence type="ECO:0000256" key="2">
    <source>
        <dbReference type="ARBA" id="ARBA00022723"/>
    </source>
</evidence>
<dbReference type="SMART" id="SM00412">
    <property type="entry name" value="Cu_FIST"/>
    <property type="match status" value="1"/>
</dbReference>
<keyword evidence="5" id="KW-0805">Transcription regulation</keyword>
<protein>
    <recommendedName>
        <fullName evidence="8">Copper-fist domain-containing protein</fullName>
    </recommendedName>
</protein>
<keyword evidence="3" id="KW-0862">Zinc</keyword>
<feature type="domain" description="Copper-fist" evidence="8">
    <location>
        <begin position="1"/>
        <end position="40"/>
    </location>
</feature>
<evidence type="ECO:0000313" key="10">
    <source>
        <dbReference type="Proteomes" id="UP000030161"/>
    </source>
</evidence>
<evidence type="ECO:0000259" key="8">
    <source>
        <dbReference type="PROSITE" id="PS50073"/>
    </source>
</evidence>
<evidence type="ECO:0000256" key="1">
    <source>
        <dbReference type="ARBA" id="ARBA00004123"/>
    </source>
</evidence>
<dbReference type="PROSITE" id="PS50073">
    <property type="entry name" value="COPPER_FIST_2"/>
    <property type="match status" value="1"/>
</dbReference>
<organism evidence="9 10">
    <name type="scientific">Candida albicans P78048</name>
    <dbReference type="NCBI Taxonomy" id="1094989"/>
    <lineage>
        <taxon>Eukaryota</taxon>
        <taxon>Fungi</taxon>
        <taxon>Dikarya</taxon>
        <taxon>Ascomycota</taxon>
        <taxon>Saccharomycotina</taxon>
        <taxon>Pichiomycetes</taxon>
        <taxon>Debaryomycetaceae</taxon>
        <taxon>Candida/Lodderomyces clade</taxon>
        <taxon>Candida</taxon>
    </lineage>
</organism>